<dbReference type="AlphaFoldDB" id="A0A068RY07"/>
<dbReference type="Proteomes" id="UP000027586">
    <property type="component" value="Unassembled WGS sequence"/>
</dbReference>
<feature type="compositionally biased region" description="Polar residues" evidence="1">
    <location>
        <begin position="1"/>
        <end position="20"/>
    </location>
</feature>
<dbReference type="VEuPathDB" id="FungiDB:LCOR_06111.1"/>
<evidence type="ECO:0000256" key="1">
    <source>
        <dbReference type="SAM" id="MobiDB-lite"/>
    </source>
</evidence>
<feature type="region of interest" description="Disordered" evidence="1">
    <location>
        <begin position="1"/>
        <end position="37"/>
    </location>
</feature>
<sequence length="149" mass="16830">MVTQHSPAANPTSLSLNADKSSVFDAPKSPTMAHPPRSLTQDYVFRVYESSSSQKLYPMEAAMCPVVMMVSHEGFHWNDELFVSPYRRCHGVGTTRTLKSSDRIEREDKVALTTSCIHHPAPSRHNQRQQSDDDVIDIQLTESECNIWP</sequence>
<name>A0A068RY07_9FUNG</name>
<comment type="caution">
    <text evidence="2">The sequence shown here is derived from an EMBL/GenBank/DDBJ whole genome shotgun (WGS) entry which is preliminary data.</text>
</comment>
<keyword evidence="3" id="KW-1185">Reference proteome</keyword>
<organism evidence="2 3">
    <name type="scientific">Lichtheimia corymbifera JMRC:FSU:9682</name>
    <dbReference type="NCBI Taxonomy" id="1263082"/>
    <lineage>
        <taxon>Eukaryota</taxon>
        <taxon>Fungi</taxon>
        <taxon>Fungi incertae sedis</taxon>
        <taxon>Mucoromycota</taxon>
        <taxon>Mucoromycotina</taxon>
        <taxon>Mucoromycetes</taxon>
        <taxon>Mucorales</taxon>
        <taxon>Lichtheimiaceae</taxon>
        <taxon>Lichtheimia</taxon>
    </lineage>
</organism>
<evidence type="ECO:0000313" key="3">
    <source>
        <dbReference type="Proteomes" id="UP000027586"/>
    </source>
</evidence>
<gene>
    <name evidence="2" type="ORF">LCOR_06111.1</name>
</gene>
<dbReference type="EMBL" id="CBTN010000026">
    <property type="protein sequence ID" value="CDH54899.1"/>
    <property type="molecule type" value="Genomic_DNA"/>
</dbReference>
<accession>A0A068RY07</accession>
<reference evidence="2" key="1">
    <citation type="submission" date="2013-08" db="EMBL/GenBank/DDBJ databases">
        <title>Gene expansion shapes genome architecture in the human pathogen Lichtheimia corymbifera: an evolutionary genomics analysis in the ancient terrestrial Mucorales (Mucoromycotina).</title>
        <authorList>
            <person name="Schwartze V.U."/>
            <person name="Winter S."/>
            <person name="Shelest E."/>
            <person name="Marcet-Houben M."/>
            <person name="Horn F."/>
            <person name="Wehner S."/>
            <person name="Hoffmann K."/>
            <person name="Riege K."/>
            <person name="Sammeth M."/>
            <person name="Nowrousian M."/>
            <person name="Valiante V."/>
            <person name="Linde J."/>
            <person name="Jacobsen I.D."/>
            <person name="Marz M."/>
            <person name="Brakhage A.A."/>
            <person name="Gabaldon T."/>
            <person name="Bocker S."/>
            <person name="Voigt K."/>
        </authorList>
    </citation>
    <scope>NUCLEOTIDE SEQUENCE [LARGE SCALE GENOMIC DNA]</scope>
    <source>
        <strain evidence="2">FSU 9682</strain>
    </source>
</reference>
<protein>
    <submittedName>
        <fullName evidence="2">Uncharacterized protein</fullName>
    </submittedName>
</protein>
<proteinExistence type="predicted"/>
<dbReference type="OrthoDB" id="2210039at2759"/>
<evidence type="ECO:0000313" key="2">
    <source>
        <dbReference type="EMBL" id="CDH54899.1"/>
    </source>
</evidence>